<name>F3YWW3_DESAF</name>
<evidence type="ECO:0000313" key="2">
    <source>
        <dbReference type="Proteomes" id="UP000007844"/>
    </source>
</evidence>
<proteinExistence type="predicted"/>
<gene>
    <name evidence="1" type="ORF">Desaf_3401</name>
</gene>
<sequence length="109" mass="13052">MLIEKSFFPKPSQITLNIICRNLNSIFIFTDKLNGDILIHVIKKVFLAYDSRKCLTHTSFPVSIDQLFFQDDFQYMTISIICIQRRNALIIRMLYRNHMDYRFTLLVRL</sequence>
<accession>F3YWW3</accession>
<reference evidence="1 2" key="1">
    <citation type="journal article" date="2011" name="J. Bacteriol.">
        <title>Genome sequence of the mercury-methylating and pleomorphic Desulfovibrio africanus Strain Walvis Bay.</title>
        <authorList>
            <person name="Brown S.D."/>
            <person name="Wall J.D."/>
            <person name="Kucken A.M."/>
            <person name="Gilmour C.C."/>
            <person name="Podar M."/>
            <person name="Brandt C.C."/>
            <person name="Teshima H."/>
            <person name="Detter J.C."/>
            <person name="Han C.S."/>
            <person name="Land M.L."/>
            <person name="Lucas S."/>
            <person name="Han J."/>
            <person name="Pennacchio L."/>
            <person name="Nolan M."/>
            <person name="Pitluck S."/>
            <person name="Woyke T."/>
            <person name="Goodwin L."/>
            <person name="Palumbo A.V."/>
            <person name="Elias D.A."/>
        </authorList>
    </citation>
    <scope>NUCLEOTIDE SEQUENCE [LARGE SCALE GENOMIC DNA]</scope>
    <source>
        <strain evidence="1 2">Walvis Bay</strain>
    </source>
</reference>
<organism evidence="1 2">
    <name type="scientific">Desulfocurvibacter africanus subsp. africanus str. Walvis Bay</name>
    <dbReference type="NCBI Taxonomy" id="690850"/>
    <lineage>
        <taxon>Bacteria</taxon>
        <taxon>Pseudomonadati</taxon>
        <taxon>Thermodesulfobacteriota</taxon>
        <taxon>Desulfovibrionia</taxon>
        <taxon>Desulfovibrionales</taxon>
        <taxon>Desulfovibrionaceae</taxon>
        <taxon>Desulfocurvibacter</taxon>
    </lineage>
</organism>
<protein>
    <submittedName>
        <fullName evidence="1">Uncharacterized protein</fullName>
    </submittedName>
</protein>
<dbReference type="KEGG" id="daf:Desaf_3401"/>
<evidence type="ECO:0000313" key="1">
    <source>
        <dbReference type="EMBL" id="EGJ51687.1"/>
    </source>
</evidence>
<dbReference type="HOGENOM" id="CLU_2179542_0_0_7"/>
<dbReference type="EMBL" id="CP003221">
    <property type="protein sequence ID" value="EGJ51687.1"/>
    <property type="molecule type" value="Genomic_DNA"/>
</dbReference>
<dbReference type="Proteomes" id="UP000007844">
    <property type="component" value="Chromosome"/>
</dbReference>
<keyword evidence="2" id="KW-1185">Reference proteome</keyword>
<dbReference type="AlphaFoldDB" id="F3YWW3"/>